<evidence type="ECO:0000256" key="3">
    <source>
        <dbReference type="ARBA" id="ARBA00022448"/>
    </source>
</evidence>
<comment type="subcellular location">
    <subcellularLocation>
        <location evidence="1">Cell membrane</location>
        <topology evidence="1">Multi-pass membrane protein</topology>
    </subcellularLocation>
</comment>
<evidence type="ECO:0000256" key="1">
    <source>
        <dbReference type="ARBA" id="ARBA00004651"/>
    </source>
</evidence>
<organism evidence="9 10">
    <name type="scientific">Candidatus Enterococcus lowellii</name>
    <dbReference type="NCBI Taxonomy" id="2230877"/>
    <lineage>
        <taxon>Bacteria</taxon>
        <taxon>Bacillati</taxon>
        <taxon>Bacillota</taxon>
        <taxon>Bacilli</taxon>
        <taxon>Lactobacillales</taxon>
        <taxon>Enterococcaceae</taxon>
        <taxon>Enterococcus</taxon>
    </lineage>
</organism>
<feature type="transmembrane region" description="Helical" evidence="8">
    <location>
        <begin position="64"/>
        <end position="85"/>
    </location>
</feature>
<keyword evidence="5 8" id="KW-0812">Transmembrane</keyword>
<reference evidence="9 10" key="1">
    <citation type="submission" date="2024-03" db="EMBL/GenBank/DDBJ databases">
        <title>The Genome Sequence of Enterococcus sp. DIV2402.</title>
        <authorList>
            <consortium name="The Broad Institute Genomics Platform"/>
            <consortium name="The Broad Institute Microbial Omics Core"/>
            <consortium name="The Broad Institute Genomic Center for Infectious Diseases"/>
            <person name="Earl A."/>
            <person name="Manson A."/>
            <person name="Gilmore M."/>
            <person name="Schwartman J."/>
            <person name="Shea T."/>
            <person name="Abouelleil A."/>
            <person name="Cao P."/>
            <person name="Chapman S."/>
            <person name="Cusick C."/>
            <person name="Young S."/>
            <person name="Neafsey D."/>
            <person name="Nusbaum C."/>
            <person name="Birren B."/>
        </authorList>
    </citation>
    <scope>NUCLEOTIDE SEQUENCE [LARGE SCALE GENOMIC DNA]</scope>
    <source>
        <strain evidence="9 10">DIV2402</strain>
    </source>
</reference>
<feature type="transmembrane region" description="Helical" evidence="8">
    <location>
        <begin position="34"/>
        <end position="52"/>
    </location>
</feature>
<keyword evidence="10" id="KW-1185">Reference proteome</keyword>
<dbReference type="Gene3D" id="1.20.1530.20">
    <property type="match status" value="1"/>
</dbReference>
<evidence type="ECO:0000256" key="7">
    <source>
        <dbReference type="ARBA" id="ARBA00023136"/>
    </source>
</evidence>
<dbReference type="Proteomes" id="UP000664701">
    <property type="component" value="Chromosome"/>
</dbReference>
<evidence type="ECO:0000256" key="6">
    <source>
        <dbReference type="ARBA" id="ARBA00022989"/>
    </source>
</evidence>
<feature type="transmembrane region" description="Helical" evidence="8">
    <location>
        <begin position="201"/>
        <end position="220"/>
    </location>
</feature>
<evidence type="ECO:0000256" key="2">
    <source>
        <dbReference type="ARBA" id="ARBA00010145"/>
    </source>
</evidence>
<evidence type="ECO:0000313" key="9">
    <source>
        <dbReference type="EMBL" id="WYJ76790.1"/>
    </source>
</evidence>
<gene>
    <name evidence="9" type="ORF">DOK78_001426</name>
</gene>
<sequence length="315" mass="35850">MLQAYLNIFVIFLLMFVGYWLSYKQWFTNRTADVFSKIVLNLSLPFSMFLNITANFSRNEFLSLFSGMIIPLLSMLITLGVSFIYRKLFRITKTRQGTFSTMVTCSNTIFIGLPINLAIFGEPSIPYVLLYYIINTTIFWTIGIYLIATDSPQIKETRVTFHPLVALKKIFSPALLGFIIGLIWMILALKVPILVKGFGTYLADLTTPLSMFAIGIMVYFNGVKNLKMNKDIIGVLIGRFILSPMIVWLLGQWIHVPSLMLQVFIIQSAMPVQNSVPILARTYHADEEFAASSMGYSVLIYMLYIPILLKLIYAM</sequence>
<dbReference type="InterPro" id="IPR004776">
    <property type="entry name" value="Mem_transp_PIN-like"/>
</dbReference>
<evidence type="ECO:0000256" key="8">
    <source>
        <dbReference type="SAM" id="Phobius"/>
    </source>
</evidence>
<evidence type="ECO:0008006" key="11">
    <source>
        <dbReference type="Google" id="ProtNLM"/>
    </source>
</evidence>
<feature type="transmembrane region" description="Helical" evidence="8">
    <location>
        <begin position="129"/>
        <end position="149"/>
    </location>
</feature>
<feature type="transmembrane region" description="Helical" evidence="8">
    <location>
        <begin position="6"/>
        <end position="22"/>
    </location>
</feature>
<dbReference type="PANTHER" id="PTHR36838:SF1">
    <property type="entry name" value="SLR1864 PROTEIN"/>
    <property type="match status" value="1"/>
</dbReference>
<evidence type="ECO:0000256" key="5">
    <source>
        <dbReference type="ARBA" id="ARBA00022692"/>
    </source>
</evidence>
<feature type="transmembrane region" description="Helical" evidence="8">
    <location>
        <begin position="294"/>
        <end position="313"/>
    </location>
</feature>
<feature type="transmembrane region" description="Helical" evidence="8">
    <location>
        <begin position="232"/>
        <end position="254"/>
    </location>
</feature>
<dbReference type="Pfam" id="PF03547">
    <property type="entry name" value="Mem_trans"/>
    <property type="match status" value="1"/>
</dbReference>
<keyword evidence="4" id="KW-1003">Cell membrane</keyword>
<dbReference type="PANTHER" id="PTHR36838">
    <property type="entry name" value="AUXIN EFFLUX CARRIER FAMILY PROTEIN"/>
    <property type="match status" value="1"/>
</dbReference>
<keyword evidence="6 8" id="KW-1133">Transmembrane helix</keyword>
<keyword evidence="3" id="KW-0813">Transport</keyword>
<evidence type="ECO:0000313" key="10">
    <source>
        <dbReference type="Proteomes" id="UP000664701"/>
    </source>
</evidence>
<comment type="similarity">
    <text evidence="2">Belongs to the auxin efflux carrier (TC 2.A.69) family.</text>
</comment>
<keyword evidence="7 8" id="KW-0472">Membrane</keyword>
<accession>A0ABZ2SP44</accession>
<evidence type="ECO:0000256" key="4">
    <source>
        <dbReference type="ARBA" id="ARBA00022475"/>
    </source>
</evidence>
<dbReference type="EMBL" id="CP147251">
    <property type="protein sequence ID" value="WYJ76790.1"/>
    <property type="molecule type" value="Genomic_DNA"/>
</dbReference>
<feature type="transmembrane region" description="Helical" evidence="8">
    <location>
        <begin position="170"/>
        <end position="189"/>
    </location>
</feature>
<feature type="transmembrane region" description="Helical" evidence="8">
    <location>
        <begin position="97"/>
        <end position="117"/>
    </location>
</feature>
<dbReference type="RefSeq" id="WP_207941021.1">
    <property type="nucleotide sequence ID" value="NZ_CP147251.1"/>
</dbReference>
<name>A0ABZ2SP44_9ENTE</name>
<dbReference type="InterPro" id="IPR038770">
    <property type="entry name" value="Na+/solute_symporter_sf"/>
</dbReference>
<protein>
    <recommendedName>
        <fullName evidence="11">AEC family transporter</fullName>
    </recommendedName>
</protein>
<proteinExistence type="inferred from homology"/>